<keyword evidence="5" id="KW-1185">Reference proteome</keyword>
<proteinExistence type="predicted"/>
<evidence type="ECO:0000256" key="3">
    <source>
        <dbReference type="SAM" id="Coils"/>
    </source>
</evidence>
<gene>
    <name evidence="6" type="primary">LOC102807065</name>
</gene>
<dbReference type="Proteomes" id="UP000694865">
    <property type="component" value="Unplaced"/>
</dbReference>
<dbReference type="CDD" id="cd05819">
    <property type="entry name" value="NHL"/>
    <property type="match status" value="1"/>
</dbReference>
<feature type="coiled-coil region" evidence="3">
    <location>
        <begin position="12"/>
        <end position="39"/>
    </location>
</feature>
<feature type="region of interest" description="Disordered" evidence="4">
    <location>
        <begin position="320"/>
        <end position="340"/>
    </location>
</feature>
<dbReference type="InterPro" id="IPR011042">
    <property type="entry name" value="6-blade_b-propeller_TolB-like"/>
</dbReference>
<feature type="repeat" description="NHL" evidence="2">
    <location>
        <begin position="521"/>
        <end position="551"/>
    </location>
</feature>
<keyword evidence="3" id="KW-0175">Coiled coil</keyword>
<protein>
    <submittedName>
        <fullName evidence="6">Uncharacterized protein LOC102807065</fullName>
    </submittedName>
</protein>
<dbReference type="InterPro" id="IPR050952">
    <property type="entry name" value="TRIM-NHL_E3_ligases"/>
</dbReference>
<dbReference type="PROSITE" id="PS51125">
    <property type="entry name" value="NHL"/>
    <property type="match status" value="1"/>
</dbReference>
<evidence type="ECO:0000256" key="1">
    <source>
        <dbReference type="ARBA" id="ARBA00022737"/>
    </source>
</evidence>
<dbReference type="GeneID" id="102807065"/>
<dbReference type="PANTHER" id="PTHR24104">
    <property type="entry name" value="E3 UBIQUITIN-PROTEIN LIGASE NHLRC1-RELATED"/>
    <property type="match status" value="1"/>
</dbReference>
<name>A0ABM0MFB8_SACKO</name>
<evidence type="ECO:0000313" key="6">
    <source>
        <dbReference type="RefSeq" id="XP_006818709.1"/>
    </source>
</evidence>
<evidence type="ECO:0000313" key="5">
    <source>
        <dbReference type="Proteomes" id="UP000694865"/>
    </source>
</evidence>
<sequence>MDAFVDTNKKIIQEAKTKVTELNINLEVMKNLKLELETNKDSTAQEIMNQLDTYLKAMWEAGQQLVEASNLNFDRSISSLSSAINYGTEIREKLDEMSSLSDDLYQSGDSSSRFFLARQCIGRLKNLLKTSDVRIPADDMISAKFVANDESLRNVSGELIGSVNTVEIRFPENFDSLVVEVPIETTTAHEIAVSPVTDLGSAETRTECAQKTVKSVAPLTEIQIEHENDIAVTSGEHISPASSLSIKTKEHVSSVAAMAGDCEITTDTGGAIQPDARQEPEPIENPESVVSEKVKREVKRQVGVQVEGIRRVEHVQTGRLGSNGTKKLSTHAKLTKTTRETHEQAEDFNFYVPSARDRNSMVQQSVREEMDLGASSGVEFQEPHGIAIATNGYVAIADTGRCEVKLFNRKNNLVRSFKIKRNIFSSSKCCPFDVSFIGVDKLVVTDSENDAVYICNLHGKISKQINDEKLKKPRGVVVDAQGRILVVDGGNRLLRAYNSITGDEIPEFGLNARADTDGAYLQEPWFISVDGANNVYVTDSSTSGIQIYDQNGHFIRRAYVKRSVYSEENISPRGIFVDKQGNICITRYDSGRVYVFNSDRRYLFEFGESWQNYYSLVVNTEGSWSAYITDKAGSSVYVFQNADEKS</sequence>
<evidence type="ECO:0000256" key="4">
    <source>
        <dbReference type="SAM" id="MobiDB-lite"/>
    </source>
</evidence>
<evidence type="ECO:0000256" key="2">
    <source>
        <dbReference type="PROSITE-ProRule" id="PRU00504"/>
    </source>
</evidence>
<organism evidence="5 6">
    <name type="scientific">Saccoglossus kowalevskii</name>
    <name type="common">Acorn worm</name>
    <dbReference type="NCBI Taxonomy" id="10224"/>
    <lineage>
        <taxon>Eukaryota</taxon>
        <taxon>Metazoa</taxon>
        <taxon>Hemichordata</taxon>
        <taxon>Enteropneusta</taxon>
        <taxon>Harrimaniidae</taxon>
        <taxon>Saccoglossus</taxon>
    </lineage>
</organism>
<dbReference type="RefSeq" id="XP_006818709.1">
    <property type="nucleotide sequence ID" value="XM_006818646.1"/>
</dbReference>
<dbReference type="Gene3D" id="2.120.10.30">
    <property type="entry name" value="TolB, C-terminal domain"/>
    <property type="match status" value="2"/>
</dbReference>
<reference evidence="6" key="1">
    <citation type="submission" date="2025-08" db="UniProtKB">
        <authorList>
            <consortium name="RefSeq"/>
        </authorList>
    </citation>
    <scope>IDENTIFICATION</scope>
    <source>
        <tissue evidence="6">Testes</tissue>
    </source>
</reference>
<dbReference type="SUPFAM" id="SSF101898">
    <property type="entry name" value="NHL repeat"/>
    <property type="match status" value="1"/>
</dbReference>
<dbReference type="InterPro" id="IPR001258">
    <property type="entry name" value="NHL_repeat"/>
</dbReference>
<dbReference type="PANTHER" id="PTHR24104:SF47">
    <property type="entry name" value="E3 UBIQUITIN-PROTEIN LIGASE NHLRC1"/>
    <property type="match status" value="1"/>
</dbReference>
<accession>A0ABM0MFB8</accession>
<keyword evidence="1" id="KW-0677">Repeat</keyword>